<name>A0A0A9YJW2_LYGHE</name>
<dbReference type="GO" id="GO:0016853">
    <property type="term" value="F:isomerase activity"/>
    <property type="evidence" value="ECO:0007669"/>
    <property type="project" value="UniProtKB-KW"/>
</dbReference>
<proteinExistence type="predicted"/>
<accession>A0A0A9YJW2</accession>
<protein>
    <submittedName>
        <fullName evidence="1">Methylthioribose-1-phosphate isomerase</fullName>
    </submittedName>
</protein>
<reference evidence="2" key="3">
    <citation type="submission" date="2014-09" db="EMBL/GenBank/DDBJ databases">
        <authorList>
            <person name="Magalhaes I.L.F."/>
            <person name="Oliveira U."/>
            <person name="Santos F.R."/>
            <person name="Vidigal T.H.D.A."/>
            <person name="Brescovit A.D."/>
            <person name="Santos A.J."/>
        </authorList>
    </citation>
    <scope>NUCLEOTIDE SEQUENCE</scope>
</reference>
<reference evidence="1" key="1">
    <citation type="journal article" date="2014" name="PLoS ONE">
        <title>Transcriptome-Based Identification of ABC Transporters in the Western Tarnished Plant Bug Lygus hesperus.</title>
        <authorList>
            <person name="Hull J.J."/>
            <person name="Chaney K."/>
            <person name="Geib S.M."/>
            <person name="Fabrick J.A."/>
            <person name="Brent C.S."/>
            <person name="Walsh D."/>
            <person name="Lavine L.C."/>
        </authorList>
    </citation>
    <scope>NUCLEOTIDE SEQUENCE</scope>
</reference>
<dbReference type="EMBL" id="GBHO01011698">
    <property type="protein sequence ID" value="JAG31906.1"/>
    <property type="molecule type" value="Transcribed_RNA"/>
</dbReference>
<evidence type="ECO:0000313" key="2">
    <source>
        <dbReference type="EMBL" id="JAG52230.1"/>
    </source>
</evidence>
<keyword evidence="1" id="KW-0413">Isomerase</keyword>
<sequence>MIIPSYKLIDNIQYAVQRNVEIITENIIHIETTKIQDEEDNTSNNKKVIESNIEYVLQKVHETIDGQISRNQGEVTDEDHATSKITSKTITSKTTKVSTPKQWLMDVIPTVIKTSTKTAASRQNSATLKLQHGGRPNVTPNPEDVKPVFKFLKKQREMEYNDEK</sequence>
<evidence type="ECO:0000313" key="1">
    <source>
        <dbReference type="EMBL" id="JAG31906.1"/>
    </source>
</evidence>
<gene>
    <name evidence="1" type="primary">MRI1</name>
    <name evidence="1" type="ORF">CM83_6832</name>
</gene>
<dbReference type="AlphaFoldDB" id="A0A0A9YJW2"/>
<reference evidence="1" key="2">
    <citation type="submission" date="2014-07" db="EMBL/GenBank/DDBJ databases">
        <authorList>
            <person name="Hull J."/>
        </authorList>
    </citation>
    <scope>NUCLEOTIDE SEQUENCE</scope>
</reference>
<organism evidence="1">
    <name type="scientific">Lygus hesperus</name>
    <name type="common">Western plant bug</name>
    <dbReference type="NCBI Taxonomy" id="30085"/>
    <lineage>
        <taxon>Eukaryota</taxon>
        <taxon>Metazoa</taxon>
        <taxon>Ecdysozoa</taxon>
        <taxon>Arthropoda</taxon>
        <taxon>Hexapoda</taxon>
        <taxon>Insecta</taxon>
        <taxon>Pterygota</taxon>
        <taxon>Neoptera</taxon>
        <taxon>Paraneoptera</taxon>
        <taxon>Hemiptera</taxon>
        <taxon>Heteroptera</taxon>
        <taxon>Panheteroptera</taxon>
        <taxon>Cimicomorpha</taxon>
        <taxon>Miridae</taxon>
        <taxon>Mirini</taxon>
        <taxon>Lygus</taxon>
    </lineage>
</organism>
<dbReference type="EMBL" id="GBRD01013596">
    <property type="protein sequence ID" value="JAG52230.1"/>
    <property type="molecule type" value="Transcribed_RNA"/>
</dbReference>